<dbReference type="Proteomes" id="UP001480082">
    <property type="component" value="Unassembled WGS sequence"/>
</dbReference>
<evidence type="ECO:0000313" key="2">
    <source>
        <dbReference type="Proteomes" id="UP001480082"/>
    </source>
</evidence>
<gene>
    <name evidence="1" type="ORF">NKI81_19915</name>
</gene>
<protein>
    <submittedName>
        <fullName evidence="1">Uncharacterized protein</fullName>
    </submittedName>
</protein>
<name>A0ACC6T2Q6_9HYPH</name>
<proteinExistence type="predicted"/>
<organism evidence="1 2">
    <name type="scientific">Mesorhizobium australicum</name>
    <dbReference type="NCBI Taxonomy" id="536018"/>
    <lineage>
        <taxon>Bacteria</taxon>
        <taxon>Pseudomonadati</taxon>
        <taxon>Pseudomonadota</taxon>
        <taxon>Alphaproteobacteria</taxon>
        <taxon>Hyphomicrobiales</taxon>
        <taxon>Phyllobacteriaceae</taxon>
        <taxon>Mesorhizobium</taxon>
    </lineage>
</organism>
<keyword evidence="2" id="KW-1185">Reference proteome</keyword>
<dbReference type="EMBL" id="JAMYRI010000011">
    <property type="protein sequence ID" value="MER9286202.1"/>
    <property type="molecule type" value="Genomic_DNA"/>
</dbReference>
<comment type="caution">
    <text evidence="1">The sequence shown here is derived from an EMBL/GenBank/DDBJ whole genome shotgun (WGS) entry which is preliminary data.</text>
</comment>
<evidence type="ECO:0000313" key="1">
    <source>
        <dbReference type="EMBL" id="MER9286202.1"/>
    </source>
</evidence>
<sequence length="102" mass="11456">MTDKPEAWWRPTTPEEAADLEQQQADFKAQFGDFQTVLADGFWLGSSPDGQLLAFQFKGLDGSIHRHTLPWHIVDVFFTQFSVAVDEMGQRQFALKEPAGAA</sequence>
<accession>A0ACC6T2Q6</accession>
<reference evidence="1 2" key="1">
    <citation type="journal article" date="2024" name="Proc. Natl. Acad. Sci. U.S.A.">
        <title>The evolutionary genomics of adaptation to stress in wild rhizobium bacteria.</title>
        <authorList>
            <person name="Kehlet-Delgado H."/>
            <person name="Montoya A.P."/>
            <person name="Jensen K.T."/>
            <person name="Wendlandt C.E."/>
            <person name="Dexheimer C."/>
            <person name="Roberts M."/>
            <person name="Torres Martinez L."/>
            <person name="Friesen M.L."/>
            <person name="Griffitts J.S."/>
            <person name="Porter S.S."/>
        </authorList>
    </citation>
    <scope>NUCLEOTIDE SEQUENCE [LARGE SCALE GENOMIC DNA]</scope>
    <source>
        <strain evidence="1 2">M0468</strain>
    </source>
</reference>